<evidence type="ECO:0000256" key="4">
    <source>
        <dbReference type="ARBA" id="ARBA00023163"/>
    </source>
</evidence>
<dbReference type="Proteomes" id="UP000605846">
    <property type="component" value="Unassembled WGS sequence"/>
</dbReference>
<comment type="subcellular location">
    <subcellularLocation>
        <location evidence="1">Nucleus</location>
    </subcellularLocation>
</comment>
<dbReference type="EMBL" id="JABAYA010000079">
    <property type="protein sequence ID" value="KAF7726437.1"/>
    <property type="molecule type" value="Genomic_DNA"/>
</dbReference>
<proteinExistence type="inferred from homology"/>
<keyword evidence="5" id="KW-0539">Nucleus</keyword>
<dbReference type="AlphaFoldDB" id="A0A8H7BKL4"/>
<evidence type="ECO:0000313" key="8">
    <source>
        <dbReference type="Proteomes" id="UP000605846"/>
    </source>
</evidence>
<dbReference type="OrthoDB" id="515064at2759"/>
<evidence type="ECO:0000256" key="1">
    <source>
        <dbReference type="ARBA" id="ARBA00004123"/>
    </source>
</evidence>
<dbReference type="PANTHER" id="PTHR10019">
    <property type="entry name" value="SNF5"/>
    <property type="match status" value="1"/>
</dbReference>
<evidence type="ECO:0000256" key="3">
    <source>
        <dbReference type="ARBA" id="ARBA00023015"/>
    </source>
</evidence>
<comment type="similarity">
    <text evidence="2">Belongs to the SNF5 family.</text>
</comment>
<evidence type="ECO:0000313" key="7">
    <source>
        <dbReference type="EMBL" id="KAF7726437.1"/>
    </source>
</evidence>
<sequence>MQNNLNQLQQQQQQQQRLAAMYNMAMQQQQNQPSQPRLQALPFAQAANPMYSSIPGAHPNVAVTADPTGWPDASGIGRPSPKINQPGRMQQQQQQQQGVYIRRPSAIVNQASGAHTGAGVAAAAAAAAAVAGGAAVVPPPTGYGMKFSSPLPQPPQLSSRPPVVPATASVNVPQVESILAQTEVQKKNLELYQHHDKVYQETLNTQHKRHLQLAQEKKRDIELTGIERRNRMQGPIAAFGPGYSGYGNGTTGTQSRVLYPRDRKRPRRSKEFRFSIDEILEQSNKEDTLVPIRLELEIDGYKLRDTFTWNLNADRGTRQINSKITETLITPEQFAEILCEDLHLPAGTFGPHIARAIRDQVHDYYLHNVSTVSSKENSDDEEERKHVSETSRTKEEAVAVKEEEQAGGVTAVEEGNTEKTSYNSELRTLIRLDITVGNRALLDQFEWDINCRRNSPESFAEVMATELGLGGEFKTAIAHSIREQIHVFIKSLLLVGHEFNGTPVTDDDLKSSFLPAVKSIIRDTESVERFTPAILELTDAEIEKMANRRGYRRKRRQTRGRRGVMLPDREPQKTHRTVFAVPPEQEMSDEQFLMSVGAIPNGSSGANAGYNRGNTPAYEAMHSQRRSAFKARMNIAAEAAGIPLNSGSPGQASSQPSGLGLQGVISLNAGNQFSTIADHTNRPVSNTGF</sequence>
<feature type="region of interest" description="Disordered" evidence="6">
    <location>
        <begin position="235"/>
        <end position="256"/>
    </location>
</feature>
<keyword evidence="3" id="KW-0805">Transcription regulation</keyword>
<keyword evidence="8" id="KW-1185">Reference proteome</keyword>
<feature type="compositionally biased region" description="Basic and acidic residues" evidence="6">
    <location>
        <begin position="383"/>
        <end position="404"/>
    </location>
</feature>
<evidence type="ECO:0000256" key="5">
    <source>
        <dbReference type="ARBA" id="ARBA00023242"/>
    </source>
</evidence>
<comment type="caution">
    <text evidence="7">The sequence shown here is derived from an EMBL/GenBank/DDBJ whole genome shotgun (WGS) entry which is preliminary data.</text>
</comment>
<dbReference type="GO" id="GO:0000228">
    <property type="term" value="C:nuclear chromosome"/>
    <property type="evidence" value="ECO:0007669"/>
    <property type="project" value="InterPro"/>
</dbReference>
<organism evidence="7 8">
    <name type="scientific">Apophysomyces ossiformis</name>
    <dbReference type="NCBI Taxonomy" id="679940"/>
    <lineage>
        <taxon>Eukaryota</taxon>
        <taxon>Fungi</taxon>
        <taxon>Fungi incertae sedis</taxon>
        <taxon>Mucoromycota</taxon>
        <taxon>Mucoromycotina</taxon>
        <taxon>Mucoromycetes</taxon>
        <taxon>Mucorales</taxon>
        <taxon>Mucorineae</taxon>
        <taxon>Mucoraceae</taxon>
        <taxon>Apophysomyces</taxon>
    </lineage>
</organism>
<dbReference type="InterPro" id="IPR006939">
    <property type="entry name" value="SNF5"/>
</dbReference>
<evidence type="ECO:0000256" key="6">
    <source>
        <dbReference type="SAM" id="MobiDB-lite"/>
    </source>
</evidence>
<evidence type="ECO:0000256" key="2">
    <source>
        <dbReference type="ARBA" id="ARBA00010239"/>
    </source>
</evidence>
<gene>
    <name evidence="7" type="primary">SNF5</name>
    <name evidence="7" type="ORF">EC973_008771</name>
</gene>
<dbReference type="Pfam" id="PF04855">
    <property type="entry name" value="SNF5"/>
    <property type="match status" value="1"/>
</dbReference>
<keyword evidence="4" id="KW-0804">Transcription</keyword>
<reference evidence="7" key="1">
    <citation type="submission" date="2020-01" db="EMBL/GenBank/DDBJ databases">
        <title>Genome Sequencing of Three Apophysomyces-Like Fungal Strains Confirms a Novel Fungal Genus in the Mucoromycota with divergent Burkholderia-like Endosymbiotic Bacteria.</title>
        <authorList>
            <person name="Stajich J.E."/>
            <person name="Macias A.M."/>
            <person name="Carter-House D."/>
            <person name="Lovett B."/>
            <person name="Kasson L.R."/>
            <person name="Berry K."/>
            <person name="Grigoriev I."/>
            <person name="Chang Y."/>
            <person name="Spatafora J."/>
            <person name="Kasson M.T."/>
        </authorList>
    </citation>
    <scope>NUCLEOTIDE SEQUENCE</scope>
    <source>
        <strain evidence="7">NRRL A-21654</strain>
    </source>
</reference>
<protein>
    <submittedName>
        <fullName evidence="7">SWI/SNF chromatin-remodeling complex subunit</fullName>
    </submittedName>
</protein>
<feature type="region of interest" description="Disordered" evidence="6">
    <location>
        <begin position="372"/>
        <end position="416"/>
    </location>
</feature>
<accession>A0A8H7BKL4</accession>
<name>A0A8H7BKL4_9FUNG</name>
<dbReference type="GO" id="GO:0006338">
    <property type="term" value="P:chromatin remodeling"/>
    <property type="evidence" value="ECO:0007669"/>
    <property type="project" value="InterPro"/>
</dbReference>